<dbReference type="InterPro" id="IPR058959">
    <property type="entry name" value="DUF8157_C"/>
</dbReference>
<evidence type="ECO:0000259" key="2">
    <source>
        <dbReference type="Pfam" id="PF26487"/>
    </source>
</evidence>
<dbReference type="GO" id="GO:0008168">
    <property type="term" value="F:methyltransferase activity"/>
    <property type="evidence" value="ECO:0007669"/>
    <property type="project" value="UniProtKB-KW"/>
</dbReference>
<dbReference type="InterPro" id="IPR029063">
    <property type="entry name" value="SAM-dependent_MTases_sf"/>
</dbReference>
<evidence type="ECO:0000259" key="1">
    <source>
        <dbReference type="Pfam" id="PF26486"/>
    </source>
</evidence>
<dbReference type="Pfam" id="PF26486">
    <property type="entry name" value="DUF8157"/>
    <property type="match status" value="1"/>
</dbReference>
<evidence type="ECO:0000313" key="3">
    <source>
        <dbReference type="EMBL" id="AUV81665.1"/>
    </source>
</evidence>
<dbReference type="CDD" id="cd02440">
    <property type="entry name" value="AdoMet_MTases"/>
    <property type="match status" value="1"/>
</dbReference>
<dbReference type="Gene3D" id="3.40.50.150">
    <property type="entry name" value="Vaccinia Virus protein VP39"/>
    <property type="match status" value="1"/>
</dbReference>
<keyword evidence="3" id="KW-0489">Methyltransferase</keyword>
<reference evidence="3 4" key="1">
    <citation type="submission" date="2018-01" db="EMBL/GenBank/DDBJ databases">
        <title>Complete genome sequence of Salinigranum rubrum GX10T, an extremely halophilic archaeon isolated from a marine solar saltern.</title>
        <authorList>
            <person name="Han S."/>
        </authorList>
    </citation>
    <scope>NUCLEOTIDE SEQUENCE [LARGE SCALE GENOMIC DNA]</scope>
    <source>
        <strain evidence="3 4">GX10</strain>
    </source>
</reference>
<dbReference type="KEGG" id="srub:C2R22_08360"/>
<keyword evidence="4" id="KW-1185">Reference proteome</keyword>
<organism evidence="3 4">
    <name type="scientific">Salinigranum rubrum</name>
    <dbReference type="NCBI Taxonomy" id="755307"/>
    <lineage>
        <taxon>Archaea</taxon>
        <taxon>Methanobacteriati</taxon>
        <taxon>Methanobacteriota</taxon>
        <taxon>Stenosarchaea group</taxon>
        <taxon>Halobacteria</taxon>
        <taxon>Halobacteriales</taxon>
        <taxon>Haloferacaceae</taxon>
        <taxon>Salinigranum</taxon>
    </lineage>
</organism>
<proteinExistence type="predicted"/>
<dbReference type="GeneID" id="35592096"/>
<dbReference type="Proteomes" id="UP000236584">
    <property type="component" value="Chromosome"/>
</dbReference>
<dbReference type="GO" id="GO:0032259">
    <property type="term" value="P:methylation"/>
    <property type="evidence" value="ECO:0007669"/>
    <property type="project" value="UniProtKB-KW"/>
</dbReference>
<dbReference type="Pfam" id="PF26487">
    <property type="entry name" value="DUF8157_C"/>
    <property type="match status" value="1"/>
</dbReference>
<evidence type="ECO:0000313" key="4">
    <source>
        <dbReference type="Proteomes" id="UP000236584"/>
    </source>
</evidence>
<dbReference type="Pfam" id="PF13489">
    <property type="entry name" value="Methyltransf_23"/>
    <property type="match status" value="1"/>
</dbReference>
<dbReference type="InterPro" id="IPR058470">
    <property type="entry name" value="DUF8157_N"/>
</dbReference>
<name>A0A2I8VIC4_9EURY</name>
<protein>
    <submittedName>
        <fullName evidence="3">SAM-dependent methyltransferase</fullName>
    </submittedName>
</protein>
<sequence>MTDREGIRSNAKYLRNVRPIDPDEIHEYVEGTPHPAVVRRILREEAVGLGLVEREDGTFVPAPERVVTGGWSPEAFPDRYANAFEDLLIERYGLGWHEGESGARLRETVRRLKERYYRQHPVEYDEVVALAYGLYHLPDYYASVGYVLDTLTERDLLTTPLRVLDVGAGTGGPALGLHDFLPAEALVDYHAVEPSASAAVLDHLLAETGRNFHPTVHRSRIEDLDLDALAGDEGKPFDLLLFSNVLSELDDPSGVVESSLSTLADDGAVVALEPADLNTATTLREVERAVVARTGATVYAPTLRLWPDAEPTDRGWSFDVRSDIERPPFQSRLAADADDGEAFVNTTVQFAYAVLRPDGVRRSDVRANPTRHAKMADLDRHVTERIDLLAVKLSHDLTDDADANPLFKLGDGSEDTGVFGVLTRRTSLNEALETAPYGSVLRFEQALALWNDDEGAYNLVVDDATIVDFLG</sequence>
<dbReference type="OrthoDB" id="117536at2157"/>
<dbReference type="EMBL" id="CP026309">
    <property type="protein sequence ID" value="AUV81665.1"/>
    <property type="molecule type" value="Genomic_DNA"/>
</dbReference>
<feature type="domain" description="DUF8157" evidence="1">
    <location>
        <begin position="4"/>
        <end position="55"/>
    </location>
</feature>
<keyword evidence="3" id="KW-0808">Transferase</keyword>
<gene>
    <name evidence="3" type="ORF">C2R22_08360</name>
</gene>
<feature type="domain" description="DUF8157" evidence="2">
    <location>
        <begin position="376"/>
        <end position="468"/>
    </location>
</feature>
<dbReference type="AlphaFoldDB" id="A0A2I8VIC4"/>
<dbReference type="RefSeq" id="WP_103425353.1">
    <property type="nucleotide sequence ID" value="NZ_CP026309.1"/>
</dbReference>
<dbReference type="SUPFAM" id="SSF53335">
    <property type="entry name" value="S-adenosyl-L-methionine-dependent methyltransferases"/>
    <property type="match status" value="1"/>
</dbReference>
<accession>A0A2I8VIC4</accession>